<evidence type="ECO:0000259" key="4">
    <source>
        <dbReference type="Pfam" id="PF07804"/>
    </source>
</evidence>
<dbReference type="PANTHER" id="PTHR37419">
    <property type="entry name" value="SERINE/THREONINE-PROTEIN KINASE TOXIN HIPA"/>
    <property type="match status" value="1"/>
</dbReference>
<comment type="similarity">
    <text evidence="1">Belongs to the HipA Ser/Thr kinase family.</text>
</comment>
<evidence type="ECO:0000313" key="5">
    <source>
        <dbReference type="EMBL" id="GAA1110739.1"/>
    </source>
</evidence>
<dbReference type="Proteomes" id="UP001501581">
    <property type="component" value="Unassembled WGS sequence"/>
</dbReference>
<dbReference type="InterPro" id="IPR052028">
    <property type="entry name" value="HipA_Ser/Thr_kinase"/>
</dbReference>
<sequence>MALSVHPSQKYQSDGGPGVGEISDLFRPLAEEDRSDSAERFFAYLAFYAMIGGTDAHAKNYSMLLSGSRARLAPLYDVASAACYPQHDHLRAPMKLGRATTFLDVTEKDWERVGQRLGMPSGWATETVKLLQDQLPAAFEAAIQALPESAREVAQQQAERIVEHVERRWVPDQEVDPSRVLPVATPGSRL</sequence>
<name>A0ABN1U099_9ACTN</name>
<dbReference type="EMBL" id="BAAALG010000013">
    <property type="protein sequence ID" value="GAA1110739.1"/>
    <property type="molecule type" value="Genomic_DNA"/>
</dbReference>
<reference evidence="5 6" key="1">
    <citation type="journal article" date="2019" name="Int. J. Syst. Evol. Microbiol.">
        <title>The Global Catalogue of Microorganisms (GCM) 10K type strain sequencing project: providing services to taxonomists for standard genome sequencing and annotation.</title>
        <authorList>
            <consortium name="The Broad Institute Genomics Platform"/>
            <consortium name="The Broad Institute Genome Sequencing Center for Infectious Disease"/>
            <person name="Wu L."/>
            <person name="Ma J."/>
        </authorList>
    </citation>
    <scope>NUCLEOTIDE SEQUENCE [LARGE SCALE GENOMIC DNA]</scope>
    <source>
        <strain evidence="5 6">JCM 13008</strain>
    </source>
</reference>
<organism evidence="5 6">
    <name type="scientific">Nocardioides dubius</name>
    <dbReference type="NCBI Taxonomy" id="317019"/>
    <lineage>
        <taxon>Bacteria</taxon>
        <taxon>Bacillati</taxon>
        <taxon>Actinomycetota</taxon>
        <taxon>Actinomycetes</taxon>
        <taxon>Propionibacteriales</taxon>
        <taxon>Nocardioidaceae</taxon>
        <taxon>Nocardioides</taxon>
    </lineage>
</organism>
<comment type="caution">
    <text evidence="5">The sequence shown here is derived from an EMBL/GenBank/DDBJ whole genome shotgun (WGS) entry which is preliminary data.</text>
</comment>
<dbReference type="InterPro" id="IPR012893">
    <property type="entry name" value="HipA-like_C"/>
</dbReference>
<keyword evidence="6" id="KW-1185">Reference proteome</keyword>
<evidence type="ECO:0000313" key="6">
    <source>
        <dbReference type="Proteomes" id="UP001501581"/>
    </source>
</evidence>
<dbReference type="Pfam" id="PF07804">
    <property type="entry name" value="HipA_C"/>
    <property type="match status" value="1"/>
</dbReference>
<gene>
    <name evidence="5" type="ORF">GCM10009668_34430</name>
</gene>
<dbReference type="Gene3D" id="1.10.1070.20">
    <property type="match status" value="1"/>
</dbReference>
<keyword evidence="2" id="KW-0808">Transferase</keyword>
<accession>A0ABN1U099</accession>
<evidence type="ECO:0000256" key="3">
    <source>
        <dbReference type="ARBA" id="ARBA00022777"/>
    </source>
</evidence>
<keyword evidence="3" id="KW-0418">Kinase</keyword>
<proteinExistence type="inferred from homology"/>
<evidence type="ECO:0000256" key="1">
    <source>
        <dbReference type="ARBA" id="ARBA00010164"/>
    </source>
</evidence>
<evidence type="ECO:0000256" key="2">
    <source>
        <dbReference type="ARBA" id="ARBA00022679"/>
    </source>
</evidence>
<protein>
    <recommendedName>
        <fullName evidence="4">HipA-like C-terminal domain-containing protein</fullName>
    </recommendedName>
</protein>
<feature type="domain" description="HipA-like C-terminal" evidence="4">
    <location>
        <begin position="2"/>
        <end position="136"/>
    </location>
</feature>